<accession>A0ABW0NS18</accession>
<evidence type="ECO:0000256" key="8">
    <source>
        <dbReference type="ARBA" id="ARBA00032824"/>
    </source>
</evidence>
<protein>
    <recommendedName>
        <fullName evidence="2">thioredoxin-dependent peroxiredoxin</fullName>
        <ecNumber evidence="2">1.11.1.24</ecNumber>
    </recommendedName>
    <alternativeName>
        <fullName evidence="10">Bacterioferritin comigratory protein</fullName>
    </alternativeName>
    <alternativeName>
        <fullName evidence="8">Thioredoxin peroxidase</fullName>
    </alternativeName>
</protein>
<evidence type="ECO:0000256" key="5">
    <source>
        <dbReference type="ARBA" id="ARBA00023002"/>
    </source>
</evidence>
<dbReference type="InterPro" id="IPR050924">
    <property type="entry name" value="Peroxiredoxin_BCP/PrxQ"/>
</dbReference>
<evidence type="ECO:0000256" key="7">
    <source>
        <dbReference type="ARBA" id="ARBA00023284"/>
    </source>
</evidence>
<dbReference type="CDD" id="cd03017">
    <property type="entry name" value="PRX_BCP"/>
    <property type="match status" value="1"/>
</dbReference>
<keyword evidence="6" id="KW-1015">Disulfide bond</keyword>
<sequence length="159" mass="17120">MTDTVRLEAGQLAPDFTLTDQNGRKVTLSALRGRKVIVYFYGEASTPACTAQACDFEESLGTLESAGYAVLGISRDQLPAIEKFAAAQGLTFPLLSDPGRAVHELYGAYGEKKLYGRVVHGVIRSTFVLDEHGVITMALYGIKATGHVAMLRRRLGLAA</sequence>
<dbReference type="Pfam" id="PF00578">
    <property type="entry name" value="AhpC-TSA"/>
    <property type="match status" value="1"/>
</dbReference>
<dbReference type="PANTHER" id="PTHR42801">
    <property type="entry name" value="THIOREDOXIN-DEPENDENT PEROXIDE REDUCTASE"/>
    <property type="match status" value="1"/>
</dbReference>
<evidence type="ECO:0000313" key="13">
    <source>
        <dbReference type="EMBL" id="MFC5503341.1"/>
    </source>
</evidence>
<keyword evidence="4" id="KW-0049">Antioxidant</keyword>
<comment type="similarity">
    <text evidence="9">Belongs to the peroxiredoxin family. BCP/PrxQ subfamily.</text>
</comment>
<feature type="domain" description="Thioredoxin" evidence="12">
    <location>
        <begin position="7"/>
        <end position="159"/>
    </location>
</feature>
<evidence type="ECO:0000256" key="10">
    <source>
        <dbReference type="ARBA" id="ARBA00041373"/>
    </source>
</evidence>
<evidence type="ECO:0000256" key="3">
    <source>
        <dbReference type="ARBA" id="ARBA00022559"/>
    </source>
</evidence>
<keyword evidence="7" id="KW-0676">Redox-active center</keyword>
<keyword evidence="3 13" id="KW-0575">Peroxidase</keyword>
<dbReference type="Proteomes" id="UP001596039">
    <property type="component" value="Unassembled WGS sequence"/>
</dbReference>
<keyword evidence="5 13" id="KW-0560">Oxidoreductase</keyword>
<gene>
    <name evidence="13" type="ORF">ACFPJ4_13925</name>
</gene>
<evidence type="ECO:0000313" key="14">
    <source>
        <dbReference type="Proteomes" id="UP001596039"/>
    </source>
</evidence>
<dbReference type="EC" id="1.11.1.24" evidence="2"/>
<dbReference type="SUPFAM" id="SSF52833">
    <property type="entry name" value="Thioredoxin-like"/>
    <property type="match status" value="1"/>
</dbReference>
<evidence type="ECO:0000256" key="2">
    <source>
        <dbReference type="ARBA" id="ARBA00013017"/>
    </source>
</evidence>
<comment type="caution">
    <text evidence="13">The sequence shown here is derived from an EMBL/GenBank/DDBJ whole genome shotgun (WGS) entry which is preliminary data.</text>
</comment>
<comment type="catalytic activity">
    <reaction evidence="11">
        <text>a hydroperoxide + [thioredoxin]-dithiol = an alcohol + [thioredoxin]-disulfide + H2O</text>
        <dbReference type="Rhea" id="RHEA:62620"/>
        <dbReference type="Rhea" id="RHEA-COMP:10698"/>
        <dbReference type="Rhea" id="RHEA-COMP:10700"/>
        <dbReference type="ChEBI" id="CHEBI:15377"/>
        <dbReference type="ChEBI" id="CHEBI:29950"/>
        <dbReference type="ChEBI" id="CHEBI:30879"/>
        <dbReference type="ChEBI" id="CHEBI:35924"/>
        <dbReference type="ChEBI" id="CHEBI:50058"/>
        <dbReference type="EC" id="1.11.1.24"/>
    </reaction>
</comment>
<reference evidence="14" key="1">
    <citation type="journal article" date="2019" name="Int. J. Syst. Evol. Microbiol.">
        <title>The Global Catalogue of Microorganisms (GCM) 10K type strain sequencing project: providing services to taxonomists for standard genome sequencing and annotation.</title>
        <authorList>
            <consortium name="The Broad Institute Genomics Platform"/>
            <consortium name="The Broad Institute Genome Sequencing Center for Infectious Disease"/>
            <person name="Wu L."/>
            <person name="Ma J."/>
        </authorList>
    </citation>
    <scope>NUCLEOTIDE SEQUENCE [LARGE SCALE GENOMIC DNA]</scope>
    <source>
        <strain evidence="14">CGMCC 4.6997</strain>
    </source>
</reference>
<evidence type="ECO:0000256" key="1">
    <source>
        <dbReference type="ARBA" id="ARBA00003330"/>
    </source>
</evidence>
<dbReference type="EMBL" id="JBHSMG010000004">
    <property type="protein sequence ID" value="MFC5503341.1"/>
    <property type="molecule type" value="Genomic_DNA"/>
</dbReference>
<dbReference type="PROSITE" id="PS51352">
    <property type="entry name" value="THIOREDOXIN_2"/>
    <property type="match status" value="1"/>
</dbReference>
<keyword evidence="14" id="KW-1185">Reference proteome</keyword>
<dbReference type="InterPro" id="IPR013766">
    <property type="entry name" value="Thioredoxin_domain"/>
</dbReference>
<evidence type="ECO:0000256" key="4">
    <source>
        <dbReference type="ARBA" id="ARBA00022862"/>
    </source>
</evidence>
<evidence type="ECO:0000256" key="11">
    <source>
        <dbReference type="ARBA" id="ARBA00049091"/>
    </source>
</evidence>
<dbReference type="InterPro" id="IPR000866">
    <property type="entry name" value="AhpC/TSA"/>
</dbReference>
<dbReference type="Gene3D" id="3.40.30.10">
    <property type="entry name" value="Glutaredoxin"/>
    <property type="match status" value="1"/>
</dbReference>
<evidence type="ECO:0000259" key="12">
    <source>
        <dbReference type="PROSITE" id="PS51352"/>
    </source>
</evidence>
<organism evidence="13 14">
    <name type="scientific">Lysinimonas soli</name>
    <dbReference type="NCBI Taxonomy" id="1074233"/>
    <lineage>
        <taxon>Bacteria</taxon>
        <taxon>Bacillati</taxon>
        <taxon>Actinomycetota</taxon>
        <taxon>Actinomycetes</taxon>
        <taxon>Micrococcales</taxon>
        <taxon>Microbacteriaceae</taxon>
        <taxon>Lysinimonas</taxon>
    </lineage>
</organism>
<name>A0ABW0NS18_9MICO</name>
<dbReference type="InterPro" id="IPR036249">
    <property type="entry name" value="Thioredoxin-like_sf"/>
</dbReference>
<evidence type="ECO:0000256" key="6">
    <source>
        <dbReference type="ARBA" id="ARBA00023157"/>
    </source>
</evidence>
<comment type="function">
    <text evidence="1">Thiol-specific peroxidase that catalyzes the reduction of hydrogen peroxide and organic hydroperoxides to water and alcohols, respectively. Plays a role in cell protection against oxidative stress by detoxifying peroxides and as sensor of hydrogen peroxide-mediated signaling events.</text>
</comment>
<proteinExistence type="inferred from homology"/>
<dbReference type="GO" id="GO:0140824">
    <property type="term" value="F:thioredoxin-dependent peroxiredoxin activity"/>
    <property type="evidence" value="ECO:0007669"/>
    <property type="project" value="UniProtKB-EC"/>
</dbReference>
<evidence type="ECO:0000256" key="9">
    <source>
        <dbReference type="ARBA" id="ARBA00038489"/>
    </source>
</evidence>
<dbReference type="RefSeq" id="WP_386741054.1">
    <property type="nucleotide sequence ID" value="NZ_JBHSMG010000004.1"/>
</dbReference>
<dbReference type="PANTHER" id="PTHR42801:SF4">
    <property type="entry name" value="AHPC_TSA FAMILY PROTEIN"/>
    <property type="match status" value="1"/>
</dbReference>